<feature type="compositionally biased region" description="Polar residues" evidence="10">
    <location>
        <begin position="179"/>
        <end position="191"/>
    </location>
</feature>
<comment type="caution">
    <text evidence="12">The sequence shown here is derived from an EMBL/GenBank/DDBJ whole genome shotgun (WGS) entry which is preliminary data.</text>
</comment>
<feature type="compositionally biased region" description="Polar residues" evidence="10">
    <location>
        <begin position="198"/>
        <end position="211"/>
    </location>
</feature>
<dbReference type="STRING" id="764103.G7E901"/>
<evidence type="ECO:0000256" key="4">
    <source>
        <dbReference type="ARBA" id="ARBA00022692"/>
    </source>
</evidence>
<comment type="subcellular location">
    <subcellularLocation>
        <location evidence="1">Endoplasmic reticulum membrane</location>
        <topology evidence="1">Multi-pass membrane protein</topology>
    </subcellularLocation>
</comment>
<feature type="transmembrane region" description="Helical" evidence="11">
    <location>
        <begin position="723"/>
        <end position="744"/>
    </location>
</feature>
<dbReference type="InParanoid" id="G7E901"/>
<feature type="transmembrane region" description="Helical" evidence="11">
    <location>
        <begin position="354"/>
        <end position="373"/>
    </location>
</feature>
<sequence>MVRSEHGFSRFDQQGDRRQLGVCDRGSLRILQDRGPEVVSKLCLQRLSAGLQGRFGGIRHRQEKFFWSARADVSQSAPYTGATPSRRTKVSAELLTSRLYRDIRHLPSRRIAAQEHHCVMLGTMQRPTESFPTEDESANVSRPRFDTMASQRVLLQKEMGAMEGTPGVVPTGLPRPRQNRSMTNGSMSSAGSEGDSMEATTFVTTKTPGQRQTKRGDVPFPSNAIAPNNDSPPRQTSGRNKTTETQTTRIVHSDATHVESQVHGDGSVTLKPVASVSSRGRQRRPRVKHIAVSTATHFDRQNASYAADPFRGFYVLFWLLIFIAAIRTLYTSYITSGVAVSLRFAALFSEDAKVLALSDAVMVTSTFLCVPFVKMMKRDWIRYYGLGMVIQHLVQAAFLFAAVRWTFYRNWPWVQSGFMTLHSLVMLMKIHSYCATNGQLSANVLTLKTLRPRLSELLEQSGGLEKAMSLSREEKGKASLDGQDNADASGVEKPQNGSLTRRKRTISANEASKSNDVANGNGALNGAAHPASGSSDIDYSLLESHPDTKLSGLASEIVDLQDSLVSQEKHQTCWPHNITYANYLDYLLVPVLVYELEYPRTNRIRYSYVVEKVLGTLGTFSILYLITEHYVMPLTEADSTVLGMALDLAPPFMLNYLLLFYIIFECICNAFAELTYYADRGFYEDWWNAREFGEFSRAWNKPVHHFLLRHVYKPFLGFGMSKFVAGSMTFLLSACMHELVMAVVSKKIRFYIFGSQMSQLPLIMIGQLPVFKRYPTLGNAFFWLGLMAGFPLLAVGYLRY</sequence>
<evidence type="ECO:0000256" key="6">
    <source>
        <dbReference type="ARBA" id="ARBA00022989"/>
    </source>
</evidence>
<dbReference type="RefSeq" id="XP_014568835.1">
    <property type="nucleotide sequence ID" value="XM_014713349.1"/>
</dbReference>
<evidence type="ECO:0000256" key="10">
    <source>
        <dbReference type="SAM" id="MobiDB-lite"/>
    </source>
</evidence>
<keyword evidence="8" id="KW-0012">Acyltransferase</keyword>
<dbReference type="PANTHER" id="PTHR10408">
    <property type="entry name" value="STEROL O-ACYLTRANSFERASE"/>
    <property type="match status" value="1"/>
</dbReference>
<dbReference type="AlphaFoldDB" id="G7E901"/>
<organism evidence="12 13">
    <name type="scientific">Mixia osmundae (strain CBS 9802 / IAM 14324 / JCM 22182 / KY 12970)</name>
    <dbReference type="NCBI Taxonomy" id="764103"/>
    <lineage>
        <taxon>Eukaryota</taxon>
        <taxon>Fungi</taxon>
        <taxon>Dikarya</taxon>
        <taxon>Basidiomycota</taxon>
        <taxon>Pucciniomycotina</taxon>
        <taxon>Mixiomycetes</taxon>
        <taxon>Mixiales</taxon>
        <taxon>Mixiaceae</taxon>
        <taxon>Mixia</taxon>
    </lineage>
</organism>
<dbReference type="PANTHER" id="PTHR10408:SF9">
    <property type="entry name" value="STEROL O-ACYLTRANSFERASE 2-RELATED"/>
    <property type="match status" value="1"/>
</dbReference>
<keyword evidence="4 11" id="KW-0812">Transmembrane</keyword>
<gene>
    <name evidence="12" type="primary">Mo06320</name>
    <name evidence="12" type="ORF">E5Q_06320</name>
</gene>
<comment type="similarity">
    <text evidence="2">Belongs to the membrane-bound acyltransferase family. Sterol o-acyltransferase subfamily.</text>
</comment>
<dbReference type="GO" id="GO:0008204">
    <property type="term" value="P:ergosterol metabolic process"/>
    <property type="evidence" value="ECO:0007669"/>
    <property type="project" value="TreeGrafter"/>
</dbReference>
<reference evidence="12 13" key="1">
    <citation type="journal article" date="2011" name="J. Gen. Appl. Microbiol.">
        <title>Draft genome sequencing of the enigmatic basidiomycete Mixia osmundae.</title>
        <authorList>
            <person name="Nishida H."/>
            <person name="Nagatsuka Y."/>
            <person name="Sugiyama J."/>
        </authorList>
    </citation>
    <scope>NUCLEOTIDE SEQUENCE [LARGE SCALE GENOMIC DNA]</scope>
    <source>
        <strain evidence="13">CBS 9802 / IAM 14324 / JCM 22182 / KY 12970</strain>
    </source>
</reference>
<feature type="region of interest" description="Disordered" evidence="10">
    <location>
        <begin position="163"/>
        <end position="252"/>
    </location>
</feature>
<keyword evidence="3" id="KW-0808">Transferase</keyword>
<dbReference type="EMBL" id="BABT02000220">
    <property type="protein sequence ID" value="GAA99619.1"/>
    <property type="molecule type" value="Genomic_DNA"/>
</dbReference>
<dbReference type="OrthoDB" id="10039049at2759"/>
<feature type="transmembrane region" description="Helical" evidence="11">
    <location>
        <begin position="385"/>
        <end position="407"/>
    </location>
</feature>
<keyword evidence="5" id="KW-0256">Endoplasmic reticulum</keyword>
<feature type="transmembrane region" description="Helical" evidence="11">
    <location>
        <begin position="780"/>
        <end position="798"/>
    </location>
</feature>
<feature type="compositionally biased region" description="Polar residues" evidence="10">
    <location>
        <begin position="506"/>
        <end position="517"/>
    </location>
</feature>
<dbReference type="HOGENOM" id="CLU_018190_2_0_1"/>
<protein>
    <recommendedName>
        <fullName evidence="14">O-acyltransferase</fullName>
    </recommendedName>
</protein>
<evidence type="ECO:0008006" key="14">
    <source>
        <dbReference type="Google" id="ProtNLM"/>
    </source>
</evidence>
<keyword evidence="6 11" id="KW-1133">Transmembrane helix</keyword>
<evidence type="ECO:0000256" key="7">
    <source>
        <dbReference type="ARBA" id="ARBA00023136"/>
    </source>
</evidence>
<feature type="region of interest" description="Disordered" evidence="10">
    <location>
        <begin position="465"/>
        <end position="529"/>
    </location>
</feature>
<feature type="transmembrane region" description="Helical" evidence="11">
    <location>
        <begin position="652"/>
        <end position="672"/>
    </location>
</feature>
<keyword evidence="13" id="KW-1185">Reference proteome</keyword>
<feature type="transmembrane region" description="Helical" evidence="11">
    <location>
        <begin position="313"/>
        <end position="334"/>
    </location>
</feature>
<feature type="compositionally biased region" description="Low complexity" evidence="10">
    <location>
        <begin position="518"/>
        <end position="528"/>
    </location>
</feature>
<feature type="transmembrane region" description="Helical" evidence="11">
    <location>
        <begin position="613"/>
        <end position="632"/>
    </location>
</feature>
<keyword evidence="7 11" id="KW-0472">Membrane</keyword>
<evidence type="ECO:0000256" key="8">
    <source>
        <dbReference type="ARBA" id="ARBA00023315"/>
    </source>
</evidence>
<comment type="function">
    <text evidence="9">Sterol O-acyltransferase that catalyzes the formation of stery esters.</text>
</comment>
<name>G7E901_MIXOS</name>
<feature type="transmembrane region" description="Helical" evidence="11">
    <location>
        <begin position="413"/>
        <end position="430"/>
    </location>
</feature>
<evidence type="ECO:0000256" key="2">
    <source>
        <dbReference type="ARBA" id="ARBA00009010"/>
    </source>
</evidence>
<dbReference type="InterPro" id="IPR004299">
    <property type="entry name" value="MBOAT_fam"/>
</dbReference>
<evidence type="ECO:0000256" key="9">
    <source>
        <dbReference type="ARBA" id="ARBA00023568"/>
    </source>
</evidence>
<dbReference type="Pfam" id="PF03062">
    <property type="entry name" value="MBOAT"/>
    <property type="match status" value="1"/>
</dbReference>
<evidence type="ECO:0000256" key="11">
    <source>
        <dbReference type="SAM" id="Phobius"/>
    </source>
</evidence>
<accession>G7E901</accession>
<dbReference type="Proteomes" id="UP000009131">
    <property type="component" value="Unassembled WGS sequence"/>
</dbReference>
<dbReference type="GO" id="GO:0005789">
    <property type="term" value="C:endoplasmic reticulum membrane"/>
    <property type="evidence" value="ECO:0007669"/>
    <property type="project" value="UniProtKB-SubCell"/>
</dbReference>
<dbReference type="FunCoup" id="G7E901">
    <property type="interactions" value="149"/>
</dbReference>
<feature type="compositionally biased region" description="Polar residues" evidence="10">
    <location>
        <begin position="225"/>
        <end position="250"/>
    </location>
</feature>
<dbReference type="GO" id="GO:0034737">
    <property type="term" value="F:ergosterol O-acyltransferase activity"/>
    <property type="evidence" value="ECO:0007669"/>
    <property type="project" value="TreeGrafter"/>
</dbReference>
<evidence type="ECO:0000313" key="12">
    <source>
        <dbReference type="EMBL" id="GAA99619.1"/>
    </source>
</evidence>
<evidence type="ECO:0000256" key="5">
    <source>
        <dbReference type="ARBA" id="ARBA00022824"/>
    </source>
</evidence>
<evidence type="ECO:0000256" key="3">
    <source>
        <dbReference type="ARBA" id="ARBA00022679"/>
    </source>
</evidence>
<evidence type="ECO:0000313" key="13">
    <source>
        <dbReference type="Proteomes" id="UP000009131"/>
    </source>
</evidence>
<dbReference type="eggNOG" id="KOG0380">
    <property type="taxonomic scope" value="Eukaryota"/>
</dbReference>
<evidence type="ECO:0000256" key="1">
    <source>
        <dbReference type="ARBA" id="ARBA00004477"/>
    </source>
</evidence>
<reference evidence="12 13" key="2">
    <citation type="journal article" date="2012" name="Open Biol.">
        <title>Characteristics of nucleosomes and linker DNA regions on the genome of the basidiomycete Mixia osmundae revealed by mono- and dinucleosome mapping.</title>
        <authorList>
            <person name="Nishida H."/>
            <person name="Kondo S."/>
            <person name="Matsumoto T."/>
            <person name="Suzuki Y."/>
            <person name="Yoshikawa H."/>
            <person name="Taylor T.D."/>
            <person name="Sugiyama J."/>
        </authorList>
    </citation>
    <scope>NUCLEOTIDE SEQUENCE [LARGE SCALE GENOMIC DNA]</scope>
    <source>
        <strain evidence="13">CBS 9802 / IAM 14324 / JCM 22182 / KY 12970</strain>
    </source>
</reference>
<dbReference type="InterPro" id="IPR014371">
    <property type="entry name" value="Oat_ACAT_DAG_ARE"/>
</dbReference>
<proteinExistence type="inferred from homology"/>